<feature type="transmembrane region" description="Helical" evidence="1">
    <location>
        <begin position="25"/>
        <end position="46"/>
    </location>
</feature>
<protein>
    <submittedName>
        <fullName evidence="2">Uncharacterized protein</fullName>
    </submittedName>
</protein>
<dbReference type="EMBL" id="JAYWIO010000005">
    <property type="protein sequence ID" value="KAK7258313.1"/>
    <property type="molecule type" value="Genomic_DNA"/>
</dbReference>
<keyword evidence="1" id="KW-1133">Transmembrane helix</keyword>
<reference evidence="2 3" key="1">
    <citation type="submission" date="2024-01" db="EMBL/GenBank/DDBJ databases">
        <title>The genomes of 5 underutilized Papilionoideae crops provide insights into root nodulation and disease resistanc.</title>
        <authorList>
            <person name="Yuan L."/>
        </authorList>
    </citation>
    <scope>NUCLEOTIDE SEQUENCE [LARGE SCALE GENOMIC DNA]</scope>
    <source>
        <strain evidence="2">ZHUSHIDOU_FW_LH</strain>
        <tissue evidence="2">Leaf</tissue>
    </source>
</reference>
<keyword evidence="1" id="KW-0472">Membrane</keyword>
<gene>
    <name evidence="2" type="ORF">RIF29_23886</name>
</gene>
<comment type="caution">
    <text evidence="2">The sequence shown here is derived from an EMBL/GenBank/DDBJ whole genome shotgun (WGS) entry which is preliminary data.</text>
</comment>
<keyword evidence="3" id="KW-1185">Reference proteome</keyword>
<dbReference type="Proteomes" id="UP001372338">
    <property type="component" value="Unassembled WGS sequence"/>
</dbReference>
<evidence type="ECO:0000313" key="3">
    <source>
        <dbReference type="Proteomes" id="UP001372338"/>
    </source>
</evidence>
<dbReference type="AlphaFoldDB" id="A0AAN9EJB4"/>
<organism evidence="2 3">
    <name type="scientific">Crotalaria pallida</name>
    <name type="common">Smooth rattlebox</name>
    <name type="synonym">Crotalaria striata</name>
    <dbReference type="NCBI Taxonomy" id="3830"/>
    <lineage>
        <taxon>Eukaryota</taxon>
        <taxon>Viridiplantae</taxon>
        <taxon>Streptophyta</taxon>
        <taxon>Embryophyta</taxon>
        <taxon>Tracheophyta</taxon>
        <taxon>Spermatophyta</taxon>
        <taxon>Magnoliopsida</taxon>
        <taxon>eudicotyledons</taxon>
        <taxon>Gunneridae</taxon>
        <taxon>Pentapetalae</taxon>
        <taxon>rosids</taxon>
        <taxon>fabids</taxon>
        <taxon>Fabales</taxon>
        <taxon>Fabaceae</taxon>
        <taxon>Papilionoideae</taxon>
        <taxon>50 kb inversion clade</taxon>
        <taxon>genistoids sensu lato</taxon>
        <taxon>core genistoids</taxon>
        <taxon>Crotalarieae</taxon>
        <taxon>Crotalaria</taxon>
    </lineage>
</organism>
<evidence type="ECO:0000256" key="1">
    <source>
        <dbReference type="SAM" id="Phobius"/>
    </source>
</evidence>
<evidence type="ECO:0000313" key="2">
    <source>
        <dbReference type="EMBL" id="KAK7258313.1"/>
    </source>
</evidence>
<accession>A0AAN9EJB4</accession>
<keyword evidence="1" id="KW-0812">Transmembrane</keyword>
<name>A0AAN9EJB4_CROPI</name>
<sequence>MNVTYSLLAWLVVVCKVHPPFIVSLFYLLVFVLVPSFRCIALHSFIDCNLIVRINGVGVGACIALS</sequence>
<proteinExistence type="predicted"/>